<dbReference type="Pfam" id="PF01835">
    <property type="entry name" value="MG2"/>
    <property type="match status" value="1"/>
</dbReference>
<feature type="region of interest" description="Disordered" evidence="2">
    <location>
        <begin position="739"/>
        <end position="769"/>
    </location>
</feature>
<accession>A0A7W8JTI0</accession>
<comment type="similarity">
    <text evidence="1">Belongs to the protease inhibitor I39 (alpha-2-macroglobulin) family. Bacterial alpha-2-macroglobulin subfamily.</text>
</comment>
<dbReference type="Proteomes" id="UP000552709">
    <property type="component" value="Unassembled WGS sequence"/>
</dbReference>
<dbReference type="SUPFAM" id="SSF48239">
    <property type="entry name" value="Terpenoid cyclases/Protein prenyltransferases"/>
    <property type="match status" value="1"/>
</dbReference>
<dbReference type="InterPro" id="IPR001599">
    <property type="entry name" value="Macroglobln_a2"/>
</dbReference>
<dbReference type="GO" id="GO:0004866">
    <property type="term" value="F:endopeptidase inhibitor activity"/>
    <property type="evidence" value="ECO:0007669"/>
    <property type="project" value="InterPro"/>
</dbReference>
<dbReference type="InterPro" id="IPR008930">
    <property type="entry name" value="Terpenoid_cyclase/PrenylTrfase"/>
</dbReference>
<dbReference type="InterPro" id="IPR041246">
    <property type="entry name" value="Bact_MG10"/>
</dbReference>
<dbReference type="SMART" id="SM01360">
    <property type="entry name" value="A2M"/>
    <property type="match status" value="1"/>
</dbReference>
<dbReference type="Pfam" id="PF00207">
    <property type="entry name" value="A2M"/>
    <property type="match status" value="1"/>
</dbReference>
<dbReference type="Pfam" id="PF07703">
    <property type="entry name" value="A2M_BRD"/>
    <property type="match status" value="1"/>
</dbReference>
<proteinExistence type="inferred from homology"/>
<dbReference type="EMBL" id="JACHFL010000004">
    <property type="protein sequence ID" value="MBB5362945.1"/>
    <property type="molecule type" value="Genomic_DNA"/>
</dbReference>
<evidence type="ECO:0000256" key="2">
    <source>
        <dbReference type="SAM" id="MobiDB-lite"/>
    </source>
</evidence>
<feature type="domain" description="Alpha-2-macroglobulin bait region" evidence="3">
    <location>
        <begin position="563"/>
        <end position="702"/>
    </location>
</feature>
<dbReference type="InterPro" id="IPR002890">
    <property type="entry name" value="MG2"/>
</dbReference>
<dbReference type="Pfam" id="PF17973">
    <property type="entry name" value="bMG10"/>
    <property type="match status" value="1"/>
</dbReference>
<sequence>MKRRWTRGVVLSGLLLVGLASAQREVSIYGGVYRSGQPVRVEVYAPPGTVFTLRKVSDPAALFAASPDPHEPRLAAVGRSAPIRTVTLRKRDQPLDFGRLPSGVYVVGTGSLGAVVLVSNLGLVVKRDAGQALTYTADRENGRTRAARVWTLGGPSQGVAPVLASADGVARFKTKASATATQETFLARYGNDWAISGAYWNSYAAPLVRGYVYTDRPIYRPGQHVDFKAVLRQAGQLTPLANTPVRVTIQSPDGDEVYRKTLTTNALGSLDAGLDLPAGAKLGEYSFSLAPRNAAGDGQSDIGGSFQVEAYQKPEYAVTLSPDRKRAVQGEKVNVRISARYLFGGNLGGARVNYNVTRAPYYPPGFDSDSLPPESEGRDYGSDLVIQEETRLNANGDLDLSLPLARDPEGQPVSYRIEAEVEDESRRTVSAATQVIAFPASLKVEATTDGYVYDAGKPIRVSLDTRDLKDVGRAAPVTLDLIRQNYDYDRKKGIWVLSETRLAHSQVRTGAAGTASTTLSTPRGGGYLVRATVKDAQGRTSTFENFVWVLKPGEDYGWNYRDLTVQLDRKSYAPGDTATVLVGNPRPGAPVLVTLEGDRLRNSVVLRGTGAVLTYRFPVTADMSPNIYVAAATLSDGQFYSNDARVKVPRVGAALTVRVTPEKARYAPGDTGKLSVDLQTADGQGVAGEVALAVVDQAIYLVQRDTSTPLSQVFDSPRSNAVGTDSSLNFSFSQVGDVASAPRPMESRPAFAQDKQSKAADAASADPITPRQDFKDTILWLPRLLTDAQGHAEVSVRFPDNLTTWVATARAQTGLPRFGQAVATTMTTRDVIARLSLPTFLVRGDTVTLSGIVNNTLNRPVTGTASAVLNGLSPLGGAALKAGGTPLNVAANGRVRTDLQVRAGQVGTANVTFTARTGSGNDALKLPLPVKARGYEVTQTAVGSASSPSVRFNVPSDANLGTLDLSVSLTPSLLSAVAPALEYLVGYPYGCTEQTMSRFLPALLAQENLGSAALPQGVAGDLPDIVSAGLARLELFQHEDGGWNFWQYDDSTLEMSAYVVEGLLRAKRLGVKVNNNMLYSGLQYLARNVPNPKGRQAERASAYRALADAGKVDQGQLASFARRKDLEPYALAETALALNRTGQRQAARDVLDRLKARRMGTQGGALLHWETPRRDGGDSWSNFWDDNSIQVTARALEAVATLEPNSALISGVSQWLLSNRRGPKWLSTQDTTNVIIAALALKPAKGVGGDVSALLDGKAAGQATLGGQEAATLKIDARTLKPGPHTVTLRGAPAGLTFSTQLHYSREPAELRGDASRGVRLSRQYQRLEPVWDARNKRYTYRRVPLLKGGQMQPVTVGDLILVTLSVQPVGQAARYLIVSDPIPAGMKALDERSLSIAGLQDPDEYGWESWNYWYAGRDLLDDRVDLYADYLKGERKMTYLLRAQTPGTFTALPTHAFLMYDPEVEGYAPATTFTVRDRGQ</sequence>
<organism evidence="5 6">
    <name type="scientific">Deinococcus humi</name>
    <dbReference type="NCBI Taxonomy" id="662880"/>
    <lineage>
        <taxon>Bacteria</taxon>
        <taxon>Thermotogati</taxon>
        <taxon>Deinococcota</taxon>
        <taxon>Deinococci</taxon>
        <taxon>Deinococcales</taxon>
        <taxon>Deinococcaceae</taxon>
        <taxon>Deinococcus</taxon>
    </lineage>
</organism>
<dbReference type="CDD" id="cd02891">
    <property type="entry name" value="A2M_like"/>
    <property type="match status" value="1"/>
</dbReference>
<evidence type="ECO:0000259" key="4">
    <source>
        <dbReference type="SMART" id="SM01360"/>
    </source>
</evidence>
<dbReference type="RefSeq" id="WP_184130905.1">
    <property type="nucleotide sequence ID" value="NZ_JACHFL010000004.1"/>
</dbReference>
<dbReference type="Pfam" id="PF07678">
    <property type="entry name" value="TED_complement"/>
    <property type="match status" value="2"/>
</dbReference>
<dbReference type="GO" id="GO:0005615">
    <property type="term" value="C:extracellular space"/>
    <property type="evidence" value="ECO:0007669"/>
    <property type="project" value="InterPro"/>
</dbReference>
<keyword evidence="6" id="KW-1185">Reference proteome</keyword>
<dbReference type="InterPro" id="IPR047565">
    <property type="entry name" value="Alpha-macroglob_thiol-ester_cl"/>
</dbReference>
<evidence type="ECO:0000313" key="6">
    <source>
        <dbReference type="Proteomes" id="UP000552709"/>
    </source>
</evidence>
<reference evidence="5 6" key="1">
    <citation type="submission" date="2020-08" db="EMBL/GenBank/DDBJ databases">
        <title>Genomic Encyclopedia of Type Strains, Phase IV (KMG-IV): sequencing the most valuable type-strain genomes for metagenomic binning, comparative biology and taxonomic classification.</title>
        <authorList>
            <person name="Goeker M."/>
        </authorList>
    </citation>
    <scope>NUCLEOTIDE SEQUENCE [LARGE SCALE GENOMIC DNA]</scope>
    <source>
        <strain evidence="5 6">DSM 27939</strain>
    </source>
</reference>
<gene>
    <name evidence="5" type="ORF">HNQ08_002043</name>
</gene>
<dbReference type="Gene3D" id="2.20.130.20">
    <property type="match status" value="1"/>
</dbReference>
<evidence type="ECO:0000259" key="3">
    <source>
        <dbReference type="SMART" id="SM01359"/>
    </source>
</evidence>
<evidence type="ECO:0008006" key="7">
    <source>
        <dbReference type="Google" id="ProtNLM"/>
    </source>
</evidence>
<dbReference type="Gene3D" id="2.60.40.1930">
    <property type="match status" value="1"/>
</dbReference>
<protein>
    <recommendedName>
        <fullName evidence="7">Alpha-2-macroglobulin</fullName>
    </recommendedName>
</protein>
<dbReference type="InterPro" id="IPR011625">
    <property type="entry name" value="A2M_N_BRD"/>
</dbReference>
<dbReference type="PANTHER" id="PTHR40094">
    <property type="entry name" value="ALPHA-2-MACROGLOBULIN HOMOLOG"/>
    <property type="match status" value="1"/>
</dbReference>
<evidence type="ECO:0000256" key="1">
    <source>
        <dbReference type="ARBA" id="ARBA00010556"/>
    </source>
</evidence>
<dbReference type="Gene3D" id="1.50.10.20">
    <property type="match status" value="1"/>
</dbReference>
<dbReference type="SMART" id="SM01419">
    <property type="entry name" value="Thiol-ester_cl"/>
    <property type="match status" value="1"/>
</dbReference>
<name>A0A7W8JTI0_9DEIO</name>
<dbReference type="PANTHER" id="PTHR40094:SF1">
    <property type="entry name" value="UBIQUITIN DOMAIN-CONTAINING PROTEIN"/>
    <property type="match status" value="1"/>
</dbReference>
<dbReference type="SMART" id="SM01359">
    <property type="entry name" value="A2M_N_2"/>
    <property type="match status" value="1"/>
</dbReference>
<evidence type="ECO:0000313" key="5">
    <source>
        <dbReference type="EMBL" id="MBB5362945.1"/>
    </source>
</evidence>
<dbReference type="InterPro" id="IPR011626">
    <property type="entry name" value="Alpha-macroglobulin_TED"/>
</dbReference>
<dbReference type="InterPro" id="IPR051802">
    <property type="entry name" value="YfhM-like"/>
</dbReference>
<comment type="caution">
    <text evidence="5">The sequence shown here is derived from an EMBL/GenBank/DDBJ whole genome shotgun (WGS) entry which is preliminary data.</text>
</comment>
<feature type="domain" description="Alpha-2-macroglobulin" evidence="4">
    <location>
        <begin position="777"/>
        <end position="867"/>
    </location>
</feature>